<comment type="caution">
    <text evidence="1">The sequence shown here is derived from an EMBL/GenBank/DDBJ whole genome shotgun (WGS) entry which is preliminary data.</text>
</comment>
<evidence type="ECO:0000313" key="2">
    <source>
        <dbReference type="Proteomes" id="UP001569153"/>
    </source>
</evidence>
<gene>
    <name evidence="1" type="ORF">ACED38_18865</name>
</gene>
<evidence type="ECO:0000313" key="1">
    <source>
        <dbReference type="EMBL" id="MEZ8196928.1"/>
    </source>
</evidence>
<name>A0ABV4MBL4_9VIBR</name>
<keyword evidence="2" id="KW-1185">Reference proteome</keyword>
<dbReference type="Proteomes" id="UP001569153">
    <property type="component" value="Unassembled WGS sequence"/>
</dbReference>
<accession>A0ABV4MBL4</accession>
<dbReference type="EMBL" id="JBGOOT010000038">
    <property type="protein sequence ID" value="MEZ8196928.1"/>
    <property type="molecule type" value="Genomic_DNA"/>
</dbReference>
<proteinExistence type="predicted"/>
<sequence length="177" mass="20650">MIEQLRDIFSESLDAFFESQVENIQAGIAERNLCARLAMILEPKAHEAGFTDYVADAEYNRNRGRVKTILDQNAVVVRINCDLLLHSRGRCENDNLIAVEMKKSERPAKEEIEDCERLRILTKPNYDDVIVVRGDFEPQHVCGYKLGYFLWIDAATRTYRLKEFRNGEFVEELIRQY</sequence>
<reference evidence="1 2" key="1">
    <citation type="submission" date="2024-06" db="EMBL/GenBank/DDBJ databases">
        <authorList>
            <person name="Steensen K."/>
            <person name="Seneca J."/>
            <person name="Bartlau N."/>
            <person name="Yu A.X."/>
            <person name="Polz M.F."/>
        </authorList>
    </citation>
    <scope>NUCLEOTIDE SEQUENCE [LARGE SCALE GENOMIC DNA]</scope>
    <source>
        <strain evidence="1 2">FF146</strain>
    </source>
</reference>
<organism evidence="1 2">
    <name type="scientific">Vibrio cortegadensis</name>
    <dbReference type="NCBI Taxonomy" id="1328770"/>
    <lineage>
        <taxon>Bacteria</taxon>
        <taxon>Pseudomonadati</taxon>
        <taxon>Pseudomonadota</taxon>
        <taxon>Gammaproteobacteria</taxon>
        <taxon>Vibrionales</taxon>
        <taxon>Vibrionaceae</taxon>
        <taxon>Vibrio</taxon>
    </lineage>
</organism>
<dbReference type="RefSeq" id="WP_104211061.1">
    <property type="nucleotide sequence ID" value="NZ_JBGOOT010000038.1"/>
</dbReference>
<protein>
    <submittedName>
        <fullName evidence="1">Uncharacterized protein</fullName>
    </submittedName>
</protein>